<dbReference type="HOGENOM" id="CLU_1662065_0_0_1"/>
<feature type="chain" id="PRO_5007367769" evidence="1">
    <location>
        <begin position="22"/>
        <end position="159"/>
    </location>
</feature>
<evidence type="ECO:0000313" key="2">
    <source>
        <dbReference type="EMBL" id="EZF50280.1"/>
    </source>
</evidence>
<sequence length="159" mass="16855">MRPGKALLSAVSLFLLQGCMQVADETHRALSSSLASARTALSPRLSNTRTLFLGSSARPPSASASKLTQTTLMASRSARTTRRSAASWTLLLPVTPLLPRPAASLPPPPPRAVHLLPPLDLLPPAPMLLLSWLLRTTPLASSLPLSWASLVSCSRARHG</sequence>
<protein>
    <submittedName>
        <fullName evidence="2">Uncharacterized protein</fullName>
    </submittedName>
</protein>
<dbReference type="EMBL" id="KK207889">
    <property type="protein sequence ID" value="EZF50281.1"/>
    <property type="molecule type" value="Genomic_DNA"/>
</dbReference>
<feature type="signal peptide" evidence="1">
    <location>
        <begin position="1"/>
        <end position="21"/>
    </location>
</feature>
<reference evidence="2" key="1">
    <citation type="submission" date="2014-02" db="EMBL/GenBank/DDBJ databases">
        <title>The Genome Sequence of Trichophyton rubrum (morphotype fischeri) CBS 288.86.</title>
        <authorList>
            <consortium name="The Broad Institute Genomics Platform"/>
            <person name="Cuomo C.A."/>
            <person name="White T.C."/>
            <person name="Graser Y."/>
            <person name="Martinez-Rossi N."/>
            <person name="Heitman J."/>
            <person name="Young S.K."/>
            <person name="Zeng Q."/>
            <person name="Gargeya S."/>
            <person name="Abouelleil A."/>
            <person name="Alvarado L."/>
            <person name="Chapman S.B."/>
            <person name="Gainer-Dewar J."/>
            <person name="Goldberg J."/>
            <person name="Griggs A."/>
            <person name="Gujja S."/>
            <person name="Hansen M."/>
            <person name="Howarth C."/>
            <person name="Imamovic A."/>
            <person name="Larimer J."/>
            <person name="Martinez D."/>
            <person name="Murphy C."/>
            <person name="Pearson M.D."/>
            <person name="Persinoti G."/>
            <person name="Poon T."/>
            <person name="Priest M."/>
            <person name="Roberts A.D."/>
            <person name="Saif S."/>
            <person name="Shea T.D."/>
            <person name="Sykes S.N."/>
            <person name="Wortman J."/>
            <person name="Nusbaum C."/>
            <person name="Birren B."/>
        </authorList>
    </citation>
    <scope>NUCLEOTIDE SEQUENCE [LARGE SCALE GENOMIC DNA]</scope>
    <source>
        <strain evidence="2">CBS 288.86</strain>
    </source>
</reference>
<keyword evidence="1" id="KW-0732">Signal</keyword>
<dbReference type="AlphaFoldDB" id="A0A022VW08"/>
<accession>A0A022VW08</accession>
<evidence type="ECO:0000256" key="1">
    <source>
        <dbReference type="SAM" id="SignalP"/>
    </source>
</evidence>
<dbReference type="Proteomes" id="UP000023758">
    <property type="component" value="Unassembled WGS sequence"/>
</dbReference>
<dbReference type="EMBL" id="KK207889">
    <property type="protein sequence ID" value="EZF50280.1"/>
    <property type="molecule type" value="Genomic_DNA"/>
</dbReference>
<gene>
    <name evidence="2" type="ORF">H103_06380</name>
</gene>
<proteinExistence type="predicted"/>
<dbReference type="PROSITE" id="PS51257">
    <property type="entry name" value="PROKAR_LIPOPROTEIN"/>
    <property type="match status" value="1"/>
</dbReference>
<organism evidence="2">
    <name type="scientific">Trichophyton rubrum CBS 288.86</name>
    <dbReference type="NCBI Taxonomy" id="1215330"/>
    <lineage>
        <taxon>Eukaryota</taxon>
        <taxon>Fungi</taxon>
        <taxon>Dikarya</taxon>
        <taxon>Ascomycota</taxon>
        <taxon>Pezizomycotina</taxon>
        <taxon>Eurotiomycetes</taxon>
        <taxon>Eurotiomycetidae</taxon>
        <taxon>Onygenales</taxon>
        <taxon>Arthrodermataceae</taxon>
        <taxon>Trichophyton</taxon>
    </lineage>
</organism>
<name>A0A022VW08_TRIRU</name>